<gene>
    <name evidence="1" type="ordered locus">HDEF_2234</name>
</gene>
<dbReference type="EMBL" id="CP001277">
    <property type="protein sequence ID" value="ACQ68776.1"/>
    <property type="molecule type" value="Genomic_DNA"/>
</dbReference>
<accession>C4K8C1</accession>
<sequence>MIFYHENLTLMSTYLLYIYYKNIAFSILHDTF</sequence>
<evidence type="ECO:0000313" key="2">
    <source>
        <dbReference type="Proteomes" id="UP000002334"/>
    </source>
</evidence>
<dbReference type="AlphaFoldDB" id="C4K8C1"/>
<reference evidence="1 2" key="1">
    <citation type="journal article" date="2009" name="Proc. Natl. Acad. Sci. U.S.A.">
        <title>Hamiltonella defensa, genome evolution of protective bacterial endosymbiont from pathogenic ancestors.</title>
        <authorList>
            <person name="Degnan P.H."/>
            <person name="Yu Y."/>
            <person name="Sisneros N."/>
            <person name="Wing R.A."/>
            <person name="Moran N.A."/>
        </authorList>
    </citation>
    <scope>NUCLEOTIDE SEQUENCE [LARGE SCALE GENOMIC DNA]</scope>
    <source>
        <strain evidence="2">5AT</strain>
    </source>
</reference>
<dbReference type="HOGENOM" id="CLU_3389758_0_0_6"/>
<protein>
    <submittedName>
        <fullName evidence="1">Uncharacterized protein</fullName>
    </submittedName>
</protein>
<dbReference type="KEGG" id="hde:HDEF_2234"/>
<keyword evidence="2" id="KW-1185">Reference proteome</keyword>
<dbReference type="Proteomes" id="UP000002334">
    <property type="component" value="Chromosome"/>
</dbReference>
<evidence type="ECO:0000313" key="1">
    <source>
        <dbReference type="EMBL" id="ACQ68776.1"/>
    </source>
</evidence>
<organism evidence="1 2">
    <name type="scientific">Hamiltonella defensa subsp. Acyrthosiphon pisum (strain 5AT)</name>
    <dbReference type="NCBI Taxonomy" id="572265"/>
    <lineage>
        <taxon>Bacteria</taxon>
        <taxon>Pseudomonadati</taxon>
        <taxon>Pseudomonadota</taxon>
        <taxon>Gammaproteobacteria</taxon>
        <taxon>Enterobacterales</taxon>
        <taxon>Enterobacteriaceae</taxon>
        <taxon>aphid secondary symbionts</taxon>
        <taxon>Candidatus Williamhamiltonella</taxon>
    </lineage>
</organism>
<name>C4K8C1_HAMD5</name>
<proteinExistence type="predicted"/>